<proteinExistence type="inferred from homology"/>
<reference evidence="3" key="1">
    <citation type="submission" date="2021-01" db="EMBL/GenBank/DDBJ databases">
        <title>Whole genome shotgun sequence of Sphaerisporangium rufum NBRC 109079.</title>
        <authorList>
            <person name="Komaki H."/>
            <person name="Tamura T."/>
        </authorList>
    </citation>
    <scope>NUCLEOTIDE SEQUENCE</scope>
    <source>
        <strain evidence="3">NBRC 109079</strain>
    </source>
</reference>
<name>A0A919R7P4_9ACTN</name>
<comment type="similarity">
    <text evidence="1">Belongs to the AHA1 family.</text>
</comment>
<organism evidence="3 4">
    <name type="scientific">Sphaerisporangium rufum</name>
    <dbReference type="NCBI Taxonomy" id="1381558"/>
    <lineage>
        <taxon>Bacteria</taxon>
        <taxon>Bacillati</taxon>
        <taxon>Actinomycetota</taxon>
        <taxon>Actinomycetes</taxon>
        <taxon>Streptosporangiales</taxon>
        <taxon>Streptosporangiaceae</taxon>
        <taxon>Sphaerisporangium</taxon>
    </lineage>
</organism>
<dbReference type="CDD" id="cd08899">
    <property type="entry name" value="SRPBCC_CalC_Aha1-like_6"/>
    <property type="match status" value="1"/>
</dbReference>
<dbReference type="RefSeq" id="WP_203988024.1">
    <property type="nucleotide sequence ID" value="NZ_BOOU01000053.1"/>
</dbReference>
<accession>A0A919R7P4</accession>
<protein>
    <recommendedName>
        <fullName evidence="2">Activator of Hsp90 ATPase homologue 1/2-like C-terminal domain-containing protein</fullName>
    </recommendedName>
</protein>
<dbReference type="AlphaFoldDB" id="A0A919R7P4"/>
<dbReference type="Pfam" id="PF08327">
    <property type="entry name" value="AHSA1"/>
    <property type="match status" value="1"/>
</dbReference>
<dbReference type="Proteomes" id="UP000655287">
    <property type="component" value="Unassembled WGS sequence"/>
</dbReference>
<dbReference type="SUPFAM" id="SSF55961">
    <property type="entry name" value="Bet v1-like"/>
    <property type="match status" value="2"/>
</dbReference>
<dbReference type="InterPro" id="IPR023393">
    <property type="entry name" value="START-like_dom_sf"/>
</dbReference>
<evidence type="ECO:0000256" key="1">
    <source>
        <dbReference type="ARBA" id="ARBA00006817"/>
    </source>
</evidence>
<gene>
    <name evidence="3" type="ORF">Sru01_37670</name>
</gene>
<evidence type="ECO:0000259" key="2">
    <source>
        <dbReference type="Pfam" id="PF08327"/>
    </source>
</evidence>
<evidence type="ECO:0000313" key="3">
    <source>
        <dbReference type="EMBL" id="GII78785.1"/>
    </source>
</evidence>
<comment type="caution">
    <text evidence="3">The sequence shown here is derived from an EMBL/GenBank/DDBJ whole genome shotgun (WGS) entry which is preliminary data.</text>
</comment>
<dbReference type="EMBL" id="BOOU01000053">
    <property type="protein sequence ID" value="GII78785.1"/>
    <property type="molecule type" value="Genomic_DNA"/>
</dbReference>
<evidence type="ECO:0000313" key="4">
    <source>
        <dbReference type="Proteomes" id="UP000655287"/>
    </source>
</evidence>
<feature type="domain" description="Activator of Hsp90 ATPase homologue 1/2-like C-terminal" evidence="2">
    <location>
        <begin position="22"/>
        <end position="128"/>
    </location>
</feature>
<dbReference type="Gene3D" id="3.30.530.20">
    <property type="match status" value="2"/>
</dbReference>
<keyword evidence="4" id="KW-1185">Reference proteome</keyword>
<dbReference type="InterPro" id="IPR013538">
    <property type="entry name" value="ASHA1/2-like_C"/>
</dbReference>
<sequence>MRETLETVDGRSVLRMERRLPHPPDRVWRALTEPAELAHWFPTPARIEPRAGGEVVYGEPGGDVGEVRDFQPPHLLAFTWGGDLLRWEVRPDGDGALLILRHTFDDRFGAPSFAAGWHSCLDALAAALAGTAPADGSRDMAALLEKYIDVLGMAAGTADDDGVRFERQLSRPIPEVWDALGGTPTGGRVPAGFTVAEFPPLEVADVKAPRLLEYDARPGRVRWELREGTGHGARLVLTHTCPPEHRRAALAAWQDHLTGLARRLLAG</sequence>